<keyword evidence="3" id="KW-1185">Reference proteome</keyword>
<dbReference type="Proteomes" id="UP000283993">
    <property type="component" value="Unassembled WGS sequence"/>
</dbReference>
<sequence length="120" mass="12564">MLGGGSNLVTQDSFVRTGADGEKRPAVMLYSAYNQVGGNGIAGVTIDGDNDAFIAVYASETDVEITGSGDVYGGVVAKRIDMSGSGDIHYDEALATVTLGKEDDSLEPSHMLTWWEVIGD</sequence>
<evidence type="ECO:0000259" key="1">
    <source>
        <dbReference type="Pfam" id="PF23981"/>
    </source>
</evidence>
<dbReference type="InterPro" id="IPR055729">
    <property type="entry name" value="DUF7305"/>
</dbReference>
<gene>
    <name evidence="2" type="ORF">SAOR_00415</name>
</gene>
<proteinExistence type="predicted"/>
<dbReference type="EMBL" id="AYKH01000001">
    <property type="protein sequence ID" value="ROO30574.1"/>
    <property type="molecule type" value="Genomic_DNA"/>
</dbReference>
<protein>
    <recommendedName>
        <fullName evidence="1">DUF7305 domain-containing protein</fullName>
    </recommendedName>
</protein>
<reference evidence="2 3" key="1">
    <citation type="submission" date="2013-10" db="EMBL/GenBank/DDBJ databases">
        <title>Salinisphaera orenii MK-B5 Genome Sequencing.</title>
        <authorList>
            <person name="Lai Q."/>
            <person name="Li C."/>
            <person name="Shao Z."/>
        </authorList>
    </citation>
    <scope>NUCLEOTIDE SEQUENCE [LARGE SCALE GENOMIC DNA]</scope>
    <source>
        <strain evidence="2 3">MK-B5</strain>
    </source>
</reference>
<dbReference type="Pfam" id="PF23981">
    <property type="entry name" value="DUF7305"/>
    <property type="match status" value="1"/>
</dbReference>
<name>A0A423PYA6_9GAMM</name>
<comment type="caution">
    <text evidence="2">The sequence shown here is derived from an EMBL/GenBank/DDBJ whole genome shotgun (WGS) entry which is preliminary data.</text>
</comment>
<feature type="domain" description="DUF7305" evidence="1">
    <location>
        <begin position="43"/>
        <end position="96"/>
    </location>
</feature>
<organism evidence="2 3">
    <name type="scientific">Salinisphaera orenii MK-B5</name>
    <dbReference type="NCBI Taxonomy" id="856730"/>
    <lineage>
        <taxon>Bacteria</taxon>
        <taxon>Pseudomonadati</taxon>
        <taxon>Pseudomonadota</taxon>
        <taxon>Gammaproteobacteria</taxon>
        <taxon>Salinisphaerales</taxon>
        <taxon>Salinisphaeraceae</taxon>
        <taxon>Salinisphaera</taxon>
    </lineage>
</organism>
<dbReference type="AlphaFoldDB" id="A0A423PYA6"/>
<accession>A0A423PYA6</accession>
<evidence type="ECO:0000313" key="3">
    <source>
        <dbReference type="Proteomes" id="UP000283993"/>
    </source>
</evidence>
<evidence type="ECO:0000313" key="2">
    <source>
        <dbReference type="EMBL" id="ROO30574.1"/>
    </source>
</evidence>